<reference evidence="1 2" key="1">
    <citation type="submission" date="2017-10" db="EMBL/GenBank/DDBJ databases">
        <title>Comparative genomics in systemic dimorphic fungi from Ajellomycetaceae.</title>
        <authorList>
            <person name="Munoz J.F."/>
            <person name="Mcewen J.G."/>
            <person name="Clay O.K."/>
            <person name="Cuomo C.A."/>
        </authorList>
    </citation>
    <scope>NUCLEOTIDE SEQUENCE [LARGE SCALE GENOMIC DNA]</scope>
    <source>
        <strain evidence="1 2">UAMH7299</strain>
    </source>
</reference>
<comment type="caution">
    <text evidence="1">The sequence shown here is derived from an EMBL/GenBank/DDBJ whole genome shotgun (WGS) entry which is preliminary data.</text>
</comment>
<dbReference type="EMBL" id="PDNA01000304">
    <property type="protein sequence ID" value="PGG98072.1"/>
    <property type="molecule type" value="Genomic_DNA"/>
</dbReference>
<evidence type="ECO:0000313" key="1">
    <source>
        <dbReference type="EMBL" id="PGG98072.1"/>
    </source>
</evidence>
<gene>
    <name evidence="1" type="ORF">AJ80_09590</name>
</gene>
<protein>
    <submittedName>
        <fullName evidence="1">Uncharacterized protein</fullName>
    </submittedName>
</protein>
<dbReference type="AlphaFoldDB" id="A0A2B7WN72"/>
<organism evidence="1 2">
    <name type="scientific">Polytolypa hystricis (strain UAMH7299)</name>
    <dbReference type="NCBI Taxonomy" id="1447883"/>
    <lineage>
        <taxon>Eukaryota</taxon>
        <taxon>Fungi</taxon>
        <taxon>Dikarya</taxon>
        <taxon>Ascomycota</taxon>
        <taxon>Pezizomycotina</taxon>
        <taxon>Eurotiomycetes</taxon>
        <taxon>Eurotiomycetidae</taxon>
        <taxon>Onygenales</taxon>
        <taxon>Onygenales incertae sedis</taxon>
        <taxon>Polytolypa</taxon>
    </lineage>
</organism>
<proteinExistence type="predicted"/>
<dbReference type="Proteomes" id="UP000224634">
    <property type="component" value="Unassembled WGS sequence"/>
</dbReference>
<evidence type="ECO:0000313" key="2">
    <source>
        <dbReference type="Proteomes" id="UP000224634"/>
    </source>
</evidence>
<dbReference type="OrthoDB" id="10569046at2759"/>
<keyword evidence="2" id="KW-1185">Reference proteome</keyword>
<name>A0A2B7WN72_POLH7</name>
<sequence>MSIRNKIFFRGATQSKTPYREKQAAVPGLLDPIIQEDLSTGLLLHWRLPFLNAGRSSNEIFHGGFMGGMSLLAITIDIKQPSGNIYITAWKRGAIQTRLHPNPEPRAIQEIKIFRSSHPQPILTGGDLVIPFHQIMLRNPTGPREGAFIFTKDDLWELAEGVWDAMDRM</sequence>
<accession>A0A2B7WN72</accession>